<dbReference type="InterPro" id="IPR003593">
    <property type="entry name" value="AAA+_ATPase"/>
</dbReference>
<evidence type="ECO:0000259" key="4">
    <source>
        <dbReference type="PROSITE" id="PS50893"/>
    </source>
</evidence>
<dbReference type="RefSeq" id="WP_094060303.1">
    <property type="nucleotide sequence ID" value="NZ_CP022530.1"/>
</dbReference>
<sequence>MSLISLINVSYQAGTKPLFAQISASIEHGDRIGLVGHNGSGKSTLLSLMAGNIEPDDGLVQRQRGLVIGQVEQFLPDALSQYRLIDAVIQVLPTERQIHERYQAENILTELGFTERQWHIPMSTLSGGQKNLALFARAMLLQPELLLLDEPGNHMDSRAMWLLKRYLQKPDTPGFIMISHDRDLLDSVTNRTLWLRDERIYSFNVPYSDARIKLEQQDEAAAKTRKAEEQQIDKLQRSAKRLAHWGQVYDNEDLARKAKSMEKRIERLEANKTFVTQGTGLALSVDTELLKARQLFIMENEQVSAPDGSPLFHVEELVLRPGDRVALLGINGAGKSSCIRRLIEAHLTPHDQQTTTRFNPNVRLGYFDQELEQFAVEQSIQSWVSQHSQAGDDDIRQALIRWGFPYLDHSRSVRVLSGGEKARLLLLTFQLDQPNLLIMDEPTNHIDLQGKEELEADLIQDGLSLLFTSHDRHFIEKVATRYWWIHQGRLVEIHDLKQYDEELAASTLAEADCSNRLDQAENTVPEAQKADALLEQLLKLEQLLEEDRARKPKFQKPQRQAQWQDEISELMAQLEHL</sequence>
<dbReference type="SMART" id="SM00382">
    <property type="entry name" value="AAA"/>
    <property type="match status" value="2"/>
</dbReference>
<evidence type="ECO:0000256" key="3">
    <source>
        <dbReference type="ARBA" id="ARBA00022840"/>
    </source>
</evidence>
<dbReference type="InterPro" id="IPR050611">
    <property type="entry name" value="ABCF"/>
</dbReference>
<feature type="domain" description="ABC transporter" evidence="4">
    <location>
        <begin position="4"/>
        <end position="222"/>
    </location>
</feature>
<dbReference type="GO" id="GO:0005524">
    <property type="term" value="F:ATP binding"/>
    <property type="evidence" value="ECO:0007669"/>
    <property type="project" value="UniProtKB-KW"/>
</dbReference>
<evidence type="ECO:0000256" key="1">
    <source>
        <dbReference type="ARBA" id="ARBA00022737"/>
    </source>
</evidence>
<dbReference type="CDD" id="cd03221">
    <property type="entry name" value="ABCF_EF-3"/>
    <property type="match status" value="2"/>
</dbReference>
<keyword evidence="2" id="KW-0547">Nucleotide-binding</keyword>
<dbReference type="PROSITE" id="PS50893">
    <property type="entry name" value="ABC_TRANSPORTER_2"/>
    <property type="match status" value="2"/>
</dbReference>
<evidence type="ECO:0000313" key="5">
    <source>
        <dbReference type="EMBL" id="ASP39121.1"/>
    </source>
</evidence>
<evidence type="ECO:0000256" key="2">
    <source>
        <dbReference type="ARBA" id="ARBA00022741"/>
    </source>
</evidence>
<dbReference type="InterPro" id="IPR003439">
    <property type="entry name" value="ABC_transporter-like_ATP-bd"/>
</dbReference>
<protein>
    <recommendedName>
        <fullName evidence="4">ABC transporter domain-containing protein</fullName>
    </recommendedName>
</protein>
<keyword evidence="1" id="KW-0677">Repeat</keyword>
<dbReference type="SUPFAM" id="SSF52540">
    <property type="entry name" value="P-loop containing nucleoside triphosphate hydrolases"/>
    <property type="match status" value="2"/>
</dbReference>
<dbReference type="Proteomes" id="UP000202440">
    <property type="component" value="Chromosome"/>
</dbReference>
<dbReference type="InterPro" id="IPR017871">
    <property type="entry name" value="ABC_transporter-like_CS"/>
</dbReference>
<name>A0A222FL65_9GAMM</name>
<dbReference type="Pfam" id="PF00005">
    <property type="entry name" value="ABC_tran"/>
    <property type="match status" value="2"/>
</dbReference>
<dbReference type="PROSITE" id="PS00211">
    <property type="entry name" value="ABC_TRANSPORTER_1"/>
    <property type="match status" value="1"/>
</dbReference>
<dbReference type="GO" id="GO:0016887">
    <property type="term" value="F:ATP hydrolysis activity"/>
    <property type="evidence" value="ECO:0007669"/>
    <property type="project" value="InterPro"/>
</dbReference>
<dbReference type="Gene3D" id="3.40.50.300">
    <property type="entry name" value="P-loop containing nucleotide triphosphate hydrolases"/>
    <property type="match status" value="2"/>
</dbReference>
<keyword evidence="6" id="KW-1185">Reference proteome</keyword>
<gene>
    <name evidence="5" type="ORF">CHH28_10710</name>
</gene>
<dbReference type="AlphaFoldDB" id="A0A222FL65"/>
<dbReference type="PANTHER" id="PTHR19211:SF14">
    <property type="entry name" value="ATP-BINDING CASSETTE SUB-FAMILY F MEMBER 1"/>
    <property type="match status" value="1"/>
</dbReference>
<dbReference type="OrthoDB" id="9762051at2"/>
<proteinExistence type="predicted"/>
<reference evidence="5 6" key="1">
    <citation type="submission" date="2017-07" db="EMBL/GenBank/DDBJ databases">
        <title>Annotated genome sequence of Bacterioplanes sanyensis isolated from Red Sea.</title>
        <authorList>
            <person name="Rehman Z.U."/>
        </authorList>
    </citation>
    <scope>NUCLEOTIDE SEQUENCE [LARGE SCALE GENOMIC DNA]</scope>
    <source>
        <strain evidence="5 6">NV9</strain>
    </source>
</reference>
<organism evidence="5 6">
    <name type="scientific">Bacterioplanes sanyensis</name>
    <dbReference type="NCBI Taxonomy" id="1249553"/>
    <lineage>
        <taxon>Bacteria</taxon>
        <taxon>Pseudomonadati</taxon>
        <taxon>Pseudomonadota</taxon>
        <taxon>Gammaproteobacteria</taxon>
        <taxon>Oceanospirillales</taxon>
        <taxon>Oceanospirillaceae</taxon>
        <taxon>Bacterioplanes</taxon>
    </lineage>
</organism>
<dbReference type="InterPro" id="IPR027417">
    <property type="entry name" value="P-loop_NTPase"/>
</dbReference>
<feature type="domain" description="ABC transporter" evidence="4">
    <location>
        <begin position="290"/>
        <end position="512"/>
    </location>
</feature>
<dbReference type="EMBL" id="CP022530">
    <property type="protein sequence ID" value="ASP39121.1"/>
    <property type="molecule type" value="Genomic_DNA"/>
</dbReference>
<keyword evidence="3" id="KW-0067">ATP-binding</keyword>
<dbReference type="PANTHER" id="PTHR19211">
    <property type="entry name" value="ATP-BINDING TRANSPORT PROTEIN-RELATED"/>
    <property type="match status" value="1"/>
</dbReference>
<accession>A0A222FL65</accession>
<evidence type="ECO:0000313" key="6">
    <source>
        <dbReference type="Proteomes" id="UP000202440"/>
    </source>
</evidence>
<dbReference type="KEGG" id="bsan:CHH28_10710"/>